<evidence type="ECO:0000313" key="4">
    <source>
        <dbReference type="Proteomes" id="UP000823775"/>
    </source>
</evidence>
<keyword evidence="2" id="KW-0812">Transmembrane</keyword>
<dbReference type="PANTHER" id="PTHR34379:SF3">
    <property type="entry name" value="PROTEIN, PUTATIVE-RELATED"/>
    <property type="match status" value="1"/>
</dbReference>
<proteinExistence type="predicted"/>
<dbReference type="InterPro" id="IPR040411">
    <property type="entry name" value="At5g23160-like"/>
</dbReference>
<reference evidence="3 4" key="1">
    <citation type="journal article" date="2021" name="BMC Genomics">
        <title>Datura genome reveals duplications of psychoactive alkaloid biosynthetic genes and high mutation rate following tissue culture.</title>
        <authorList>
            <person name="Rajewski A."/>
            <person name="Carter-House D."/>
            <person name="Stajich J."/>
            <person name="Litt A."/>
        </authorList>
    </citation>
    <scope>NUCLEOTIDE SEQUENCE [LARGE SCALE GENOMIC DNA]</scope>
    <source>
        <strain evidence="3">AR-01</strain>
    </source>
</reference>
<sequence length="310" mass="34421">MAKMEFDIKKPRKSYFLGCFGFSVTGKKLSVNKSAGAGKKKKNKFNLLSVSKIVRKHSSAAKTIPVDVSDKFDSRSSREIHVVKPEKIVKGSVKTPAIDGDVTQAPVVKVQTDIVVHEKVITNKTKDHKTQDKIIHKNNKSLDKLLDNVRDYSTCRNEFSRSVTISSTHNLSHLISSTTKDKHLSHSTSLPPPPPKRKKSPAEKVNGDERLSQRQGHVSSDDNFDSIIGMSILMVTLLIMLFWGKACAIVCTCAWFYFLPRFRPGNEAIVAGKNGGVAGDVDVNSDDYKKKVVLEGLLERNHRNYGVGFL</sequence>
<feature type="transmembrane region" description="Helical" evidence="2">
    <location>
        <begin position="227"/>
        <end position="258"/>
    </location>
</feature>
<gene>
    <name evidence="3" type="ORF">HAX54_014541</name>
</gene>
<name>A0ABS8TN96_DATST</name>
<protein>
    <recommendedName>
        <fullName evidence="5">Transmembrane protein</fullName>
    </recommendedName>
</protein>
<evidence type="ECO:0000256" key="2">
    <source>
        <dbReference type="SAM" id="Phobius"/>
    </source>
</evidence>
<evidence type="ECO:0008006" key="5">
    <source>
        <dbReference type="Google" id="ProtNLM"/>
    </source>
</evidence>
<dbReference type="EMBL" id="JACEIK010001902">
    <property type="protein sequence ID" value="MCD7473009.1"/>
    <property type="molecule type" value="Genomic_DNA"/>
</dbReference>
<accession>A0ABS8TN96</accession>
<evidence type="ECO:0000256" key="1">
    <source>
        <dbReference type="SAM" id="MobiDB-lite"/>
    </source>
</evidence>
<evidence type="ECO:0000313" key="3">
    <source>
        <dbReference type="EMBL" id="MCD7473009.1"/>
    </source>
</evidence>
<keyword evidence="2" id="KW-1133">Transmembrane helix</keyword>
<comment type="caution">
    <text evidence="3">The sequence shown here is derived from an EMBL/GenBank/DDBJ whole genome shotgun (WGS) entry which is preliminary data.</text>
</comment>
<dbReference type="Proteomes" id="UP000823775">
    <property type="component" value="Unassembled WGS sequence"/>
</dbReference>
<keyword evidence="4" id="KW-1185">Reference proteome</keyword>
<dbReference type="PANTHER" id="PTHR34379">
    <property type="entry name" value="OS07G0553800 PROTEIN"/>
    <property type="match status" value="1"/>
</dbReference>
<feature type="region of interest" description="Disordered" evidence="1">
    <location>
        <begin position="176"/>
        <end position="219"/>
    </location>
</feature>
<keyword evidence="2" id="KW-0472">Membrane</keyword>
<organism evidence="3 4">
    <name type="scientific">Datura stramonium</name>
    <name type="common">Jimsonweed</name>
    <name type="synonym">Common thornapple</name>
    <dbReference type="NCBI Taxonomy" id="4076"/>
    <lineage>
        <taxon>Eukaryota</taxon>
        <taxon>Viridiplantae</taxon>
        <taxon>Streptophyta</taxon>
        <taxon>Embryophyta</taxon>
        <taxon>Tracheophyta</taxon>
        <taxon>Spermatophyta</taxon>
        <taxon>Magnoliopsida</taxon>
        <taxon>eudicotyledons</taxon>
        <taxon>Gunneridae</taxon>
        <taxon>Pentapetalae</taxon>
        <taxon>asterids</taxon>
        <taxon>lamiids</taxon>
        <taxon>Solanales</taxon>
        <taxon>Solanaceae</taxon>
        <taxon>Solanoideae</taxon>
        <taxon>Datureae</taxon>
        <taxon>Datura</taxon>
    </lineage>
</organism>
<feature type="compositionally biased region" description="Basic and acidic residues" evidence="1">
    <location>
        <begin position="200"/>
        <end position="212"/>
    </location>
</feature>